<evidence type="ECO:0000256" key="1">
    <source>
        <dbReference type="SAM" id="MobiDB-lite"/>
    </source>
</evidence>
<evidence type="ECO:0000313" key="4">
    <source>
        <dbReference type="Proteomes" id="UP001240447"/>
    </source>
</evidence>
<gene>
    <name evidence="3" type="ORF">J2S59_002111</name>
</gene>
<evidence type="ECO:0000256" key="2">
    <source>
        <dbReference type="SAM" id="Phobius"/>
    </source>
</evidence>
<name>A0ABT9NPV1_9ACTN</name>
<sequence length="58" mass="6486">MEFLPYLIFMVVVALAVAITTFGITTWVYVQGNKDEDDTKSPTATRTDREMATSGARR</sequence>
<dbReference type="Proteomes" id="UP001240447">
    <property type="component" value="Unassembled WGS sequence"/>
</dbReference>
<feature type="transmembrane region" description="Helical" evidence="2">
    <location>
        <begin position="6"/>
        <end position="30"/>
    </location>
</feature>
<keyword evidence="4" id="KW-1185">Reference proteome</keyword>
<reference evidence="3 4" key="1">
    <citation type="submission" date="2023-07" db="EMBL/GenBank/DDBJ databases">
        <title>Sequencing the genomes of 1000 actinobacteria strains.</title>
        <authorList>
            <person name="Klenk H.-P."/>
        </authorList>
    </citation>
    <scope>NUCLEOTIDE SEQUENCE [LARGE SCALE GENOMIC DNA]</scope>
    <source>
        <strain evidence="3 4">GD13</strain>
    </source>
</reference>
<feature type="compositionally biased region" description="Basic and acidic residues" evidence="1">
    <location>
        <begin position="34"/>
        <end position="51"/>
    </location>
</feature>
<evidence type="ECO:0008006" key="5">
    <source>
        <dbReference type="Google" id="ProtNLM"/>
    </source>
</evidence>
<comment type="caution">
    <text evidence="3">The sequence shown here is derived from an EMBL/GenBank/DDBJ whole genome shotgun (WGS) entry which is preliminary data.</text>
</comment>
<feature type="region of interest" description="Disordered" evidence="1">
    <location>
        <begin position="34"/>
        <end position="58"/>
    </location>
</feature>
<keyword evidence="2" id="KW-0472">Membrane</keyword>
<dbReference type="RefSeq" id="WP_181642139.1">
    <property type="nucleotide sequence ID" value="NZ_CCXJ01000470.1"/>
</dbReference>
<proteinExistence type="predicted"/>
<keyword evidence="2" id="KW-0812">Transmembrane</keyword>
<protein>
    <recommendedName>
        <fullName evidence="5">Cbb3-type cytochrome oxidase assembly protein CcoS</fullName>
    </recommendedName>
</protein>
<evidence type="ECO:0000313" key="3">
    <source>
        <dbReference type="EMBL" id="MDP9822302.1"/>
    </source>
</evidence>
<keyword evidence="2" id="KW-1133">Transmembrane helix</keyword>
<dbReference type="EMBL" id="JAUSQM010000001">
    <property type="protein sequence ID" value="MDP9822302.1"/>
    <property type="molecule type" value="Genomic_DNA"/>
</dbReference>
<organism evidence="3 4">
    <name type="scientific">Nocardioides massiliensis</name>
    <dbReference type="NCBI Taxonomy" id="1325935"/>
    <lineage>
        <taxon>Bacteria</taxon>
        <taxon>Bacillati</taxon>
        <taxon>Actinomycetota</taxon>
        <taxon>Actinomycetes</taxon>
        <taxon>Propionibacteriales</taxon>
        <taxon>Nocardioidaceae</taxon>
        <taxon>Nocardioides</taxon>
    </lineage>
</organism>
<accession>A0ABT9NPV1</accession>